<comment type="caution">
    <text evidence="1">The sequence shown here is derived from an EMBL/GenBank/DDBJ whole genome shotgun (WGS) entry which is preliminary data.</text>
</comment>
<accession>A0ACC1HBD2</accession>
<dbReference type="EMBL" id="JAMZIH010006737">
    <property type="protein sequence ID" value="KAJ1673626.1"/>
    <property type="molecule type" value="Genomic_DNA"/>
</dbReference>
<proteinExistence type="predicted"/>
<keyword evidence="2" id="KW-1185">Reference proteome</keyword>
<evidence type="ECO:0000313" key="2">
    <source>
        <dbReference type="Proteomes" id="UP001145114"/>
    </source>
</evidence>
<dbReference type="Proteomes" id="UP001145114">
    <property type="component" value="Unassembled WGS sequence"/>
</dbReference>
<protein>
    <submittedName>
        <fullName evidence="1">Uncharacterized protein</fullName>
    </submittedName>
</protein>
<organism evidence="1 2">
    <name type="scientific">Spiromyces aspiralis</name>
    <dbReference type="NCBI Taxonomy" id="68401"/>
    <lineage>
        <taxon>Eukaryota</taxon>
        <taxon>Fungi</taxon>
        <taxon>Fungi incertae sedis</taxon>
        <taxon>Zoopagomycota</taxon>
        <taxon>Kickxellomycotina</taxon>
        <taxon>Kickxellomycetes</taxon>
        <taxon>Kickxellales</taxon>
        <taxon>Kickxellaceae</taxon>
        <taxon>Spiromyces</taxon>
    </lineage>
</organism>
<gene>
    <name evidence="1" type="ORF">EV182_004867</name>
</gene>
<feature type="non-terminal residue" evidence="1">
    <location>
        <position position="603"/>
    </location>
</feature>
<reference evidence="1" key="1">
    <citation type="submission" date="2022-06" db="EMBL/GenBank/DDBJ databases">
        <title>Phylogenomic reconstructions and comparative analyses of Kickxellomycotina fungi.</title>
        <authorList>
            <person name="Reynolds N.K."/>
            <person name="Stajich J.E."/>
            <person name="Barry K."/>
            <person name="Grigoriev I.V."/>
            <person name="Crous P."/>
            <person name="Smith M.E."/>
        </authorList>
    </citation>
    <scope>NUCLEOTIDE SEQUENCE</scope>
    <source>
        <strain evidence="1">RSA 2271</strain>
    </source>
</reference>
<sequence>MLSTGQIPRPALSPTELLAKCPKCSPGKPRRQAYSAHINIATGSFNCTNCFTKGAWPDYVYLAKKNKLFSRTRQAQRPEDTPALIDEAVINQLVENLQNHNDTICALCGNGAGQLRFKPETLRLYRVGLGYIRPDSARINFAEITEPREGSEKYLIFPRTAFSSTPLDTLANQPDSRQTPLTPPPLPSEFRTVRIKAVPWRDGLPDVFEPGQQSLPGLFGFHAAPPESDQIVITGREMDAMAVFQQTGIAAVSLPGGPYQLPLEVVSALERFERIYIWLDDNCQGADAATKIANKLGVDRCLIVRPRRQGNGEPTFLNASEALVNGMDLQRHLDDARPTQHEQIMDFSALRDAVQFELMNPEQVQGVQSTDFPGFNETLKGLRSGELTVLTGPTGVGKTTILSQLSLDFCKSGVSTLWGSFEVPNVRLLSRMMGQFARRDLSKDAAGFEEWSRRFEQLPMYFLKFHGSTQPSEVIETIRHAVYAYDVKHIIIDNLQFMLSMQHKGWDKFDAQDHAIATFRRFATDEQVHITVVVHARKEQAPGPLQINSVFGSAKITQEADNVLAIQRYGKGDNRTRYFEVLKNRFDGTLGKVYYRYDPKSVS</sequence>
<name>A0ACC1HBD2_9FUNG</name>
<evidence type="ECO:0000313" key="1">
    <source>
        <dbReference type="EMBL" id="KAJ1673626.1"/>
    </source>
</evidence>